<accession>A0AAD1XWZ6</accession>
<gene>
    <name evidence="1" type="ORF">ECRASSUSDP1_LOCUS21165</name>
</gene>
<dbReference type="AlphaFoldDB" id="A0AAD1XWZ6"/>
<keyword evidence="2" id="KW-1185">Reference proteome</keyword>
<evidence type="ECO:0000313" key="1">
    <source>
        <dbReference type="EMBL" id="CAI2379750.1"/>
    </source>
</evidence>
<evidence type="ECO:0000313" key="2">
    <source>
        <dbReference type="Proteomes" id="UP001295684"/>
    </source>
</evidence>
<organism evidence="1 2">
    <name type="scientific">Euplotes crassus</name>
    <dbReference type="NCBI Taxonomy" id="5936"/>
    <lineage>
        <taxon>Eukaryota</taxon>
        <taxon>Sar</taxon>
        <taxon>Alveolata</taxon>
        <taxon>Ciliophora</taxon>
        <taxon>Intramacronucleata</taxon>
        <taxon>Spirotrichea</taxon>
        <taxon>Hypotrichia</taxon>
        <taxon>Euplotida</taxon>
        <taxon>Euplotidae</taxon>
        <taxon>Moneuplotes</taxon>
    </lineage>
</organism>
<proteinExistence type="predicted"/>
<protein>
    <submittedName>
        <fullName evidence="1">Uncharacterized protein</fullName>
    </submittedName>
</protein>
<reference evidence="1" key="1">
    <citation type="submission" date="2023-07" db="EMBL/GenBank/DDBJ databases">
        <authorList>
            <consortium name="AG Swart"/>
            <person name="Singh M."/>
            <person name="Singh A."/>
            <person name="Seah K."/>
            <person name="Emmerich C."/>
        </authorList>
    </citation>
    <scope>NUCLEOTIDE SEQUENCE</scope>
    <source>
        <strain evidence="1">DP1</strain>
    </source>
</reference>
<dbReference type="EMBL" id="CAMPGE010021609">
    <property type="protein sequence ID" value="CAI2379750.1"/>
    <property type="molecule type" value="Genomic_DNA"/>
</dbReference>
<sequence length="722" mass="84659">MFQSLFGCCTKRENDSRKNIYSEAPESHKDDYIDLLNQTEKKLRIRSSDQKPLLQRVIKKIKKKSYQGAIELEELMEIIEKYFIHSDNKEAAYRVNTLTEFFEQQYFQSDEDGEEGFLDSLKINCFLLLICTESENNNKASKTNELIQLMLEVAIESEHDEASEGTKHQFYRKDPITLEVLSILFSGAIIPFIQKCEVQLCGDEHFERLLNYATTNQNVFYHFAKFMLKNYIFTSAHKRNRQKSKSVSYSPSKFQGKMTRSFQYFFEIKMIRKKFLYFAKSHRDLCLESSDIQIVNSRKQFQGYSQDEEKTETYASKKEEVEENPFFNNSEIFGTFGEKLDIDEEKLPNFNTTHPNQTPDTIQERLETLSNYVEEDRHPLEGGISQTKYNFNGTIVLGAKSNQSFLLDKSQTHENSEAQFIQELNDKYGQDLVNMLDLHFEKNVTQGVYWCDPKICKIPALKDKFKMEYEDGSESEKIQRPRFSHSFRYSSHLGNQDESNSNVTAQAYLKSVIKSQTSYRQFYEFYLGEYSNSIGVINSYLRLLEVYEELTFSQEGFQLPNQNYSRTKIFETDLLDEFETEISSGIISDALDEEFQDFYKYNLLIVPIFKEGTLLIFVVIVEDENPQVKLYFEEDKISEEDDERMMEYSQIIIDLLERAYLTVGMNFDDRNIEGKSIPIKSIPEMVQQVEDLILVAPDESHKLSEDSIRHKIVDRLLSVYKL</sequence>
<dbReference type="Proteomes" id="UP001295684">
    <property type="component" value="Unassembled WGS sequence"/>
</dbReference>
<name>A0AAD1XWZ6_EUPCR</name>
<comment type="caution">
    <text evidence="1">The sequence shown here is derived from an EMBL/GenBank/DDBJ whole genome shotgun (WGS) entry which is preliminary data.</text>
</comment>